<dbReference type="SUPFAM" id="SSF52833">
    <property type="entry name" value="Thioredoxin-like"/>
    <property type="match status" value="1"/>
</dbReference>
<dbReference type="Pfam" id="PF06110">
    <property type="entry name" value="TXD17-like_Trx"/>
    <property type="match status" value="1"/>
</dbReference>
<dbReference type="STRING" id="7244.B4MCT5"/>
<proteinExistence type="predicted"/>
<dbReference type="PhylomeDB" id="B4MCT5"/>
<dbReference type="Proteomes" id="UP000008792">
    <property type="component" value="Unassembled WGS sequence"/>
</dbReference>
<dbReference type="PANTHER" id="PTHR12452:SF6">
    <property type="entry name" value="THIOREDOXIN DOMAIN-CONTAINING PROTEIN 17"/>
    <property type="match status" value="1"/>
</dbReference>
<protein>
    <recommendedName>
        <fullName evidence="1">Thioredoxin domain-containing protein 17</fullName>
    </recommendedName>
</protein>
<dbReference type="EMBL" id="CH940660">
    <property type="protein sequence ID" value="EDW58007.1"/>
    <property type="molecule type" value="Genomic_DNA"/>
</dbReference>
<dbReference type="eggNOG" id="KOG3425">
    <property type="taxonomic scope" value="Eukaryota"/>
</dbReference>
<dbReference type="HOGENOM" id="CLU_120161_0_0_1"/>
<organism evidence="3 4">
    <name type="scientific">Drosophila virilis</name>
    <name type="common">Fruit fly</name>
    <dbReference type="NCBI Taxonomy" id="7244"/>
    <lineage>
        <taxon>Eukaryota</taxon>
        <taxon>Metazoa</taxon>
        <taxon>Ecdysozoa</taxon>
        <taxon>Arthropoda</taxon>
        <taxon>Hexapoda</taxon>
        <taxon>Insecta</taxon>
        <taxon>Pterygota</taxon>
        <taxon>Neoptera</taxon>
        <taxon>Endopterygota</taxon>
        <taxon>Diptera</taxon>
        <taxon>Brachycera</taxon>
        <taxon>Muscomorpha</taxon>
        <taxon>Ephydroidea</taxon>
        <taxon>Drosophilidae</taxon>
        <taxon>Drosophila</taxon>
    </lineage>
</organism>
<dbReference type="KEGG" id="dvi:6635520"/>
<gene>
    <name evidence="3" type="primary">Dvir\GJ15300</name>
    <name evidence="3" type="ORF">Dvir_GJ15300</name>
</gene>
<dbReference type="AlphaFoldDB" id="B4MCT5"/>
<keyword evidence="4" id="KW-1185">Reference proteome</keyword>
<sequence>MPQYVPIQGFKQLEDALKVHAKNNCLIYMYFFGEKDSKGRSWCPDCVAVEELVETALRENAHPNALIYTVDVGNRDAWKDRSDNNKFRMPPYSLSVIPSLLRWNSVERLEGDQLLKPALLELFFNEAKSQGAAEKTVPCK</sequence>
<feature type="domain" description="Thioredoxin" evidence="2">
    <location>
        <begin position="7"/>
        <end position="126"/>
    </location>
</feature>
<dbReference type="GO" id="GO:0047134">
    <property type="term" value="F:protein-disulfide reductase [NAD(P)H] activity"/>
    <property type="evidence" value="ECO:0007669"/>
    <property type="project" value="InterPro"/>
</dbReference>
<evidence type="ECO:0000256" key="1">
    <source>
        <dbReference type="ARBA" id="ARBA00016949"/>
    </source>
</evidence>
<dbReference type="InterPro" id="IPR010357">
    <property type="entry name" value="TXNDC17_dom"/>
</dbReference>
<dbReference type="InParanoid" id="B4MCT5"/>
<dbReference type="GO" id="GO:0005829">
    <property type="term" value="C:cytosol"/>
    <property type="evidence" value="ECO:0007669"/>
    <property type="project" value="TreeGrafter"/>
</dbReference>
<dbReference type="OrthoDB" id="78947at2759"/>
<dbReference type="FunCoup" id="B4MCT5">
    <property type="interactions" value="153"/>
</dbReference>
<dbReference type="InterPro" id="IPR036249">
    <property type="entry name" value="Thioredoxin-like_sf"/>
</dbReference>
<dbReference type="PANTHER" id="PTHR12452">
    <property type="entry name" value="42-9-9 PROTEIN-RELATED"/>
    <property type="match status" value="1"/>
</dbReference>
<accession>B4MCT5</accession>
<dbReference type="Gene3D" id="3.40.30.10">
    <property type="entry name" value="Glutaredoxin"/>
    <property type="match status" value="1"/>
</dbReference>
<dbReference type="OMA" id="LLHWKGV"/>
<name>B4MCT5_DROVI</name>
<evidence type="ECO:0000313" key="3">
    <source>
        <dbReference type="EMBL" id="EDW58007.1"/>
    </source>
</evidence>
<reference evidence="3 4" key="1">
    <citation type="journal article" date="2007" name="Nature">
        <title>Evolution of genes and genomes on the Drosophila phylogeny.</title>
        <authorList>
            <consortium name="Drosophila 12 Genomes Consortium"/>
            <person name="Clark A.G."/>
            <person name="Eisen M.B."/>
            <person name="Smith D.R."/>
            <person name="Bergman C.M."/>
            <person name="Oliver B."/>
            <person name="Markow T.A."/>
            <person name="Kaufman T.C."/>
            <person name="Kellis M."/>
            <person name="Gelbart W."/>
            <person name="Iyer V.N."/>
            <person name="Pollard D.A."/>
            <person name="Sackton T.B."/>
            <person name="Larracuente A.M."/>
            <person name="Singh N.D."/>
            <person name="Abad J.P."/>
            <person name="Abt D.N."/>
            <person name="Adryan B."/>
            <person name="Aguade M."/>
            <person name="Akashi H."/>
            <person name="Anderson W.W."/>
            <person name="Aquadro C.F."/>
            <person name="Ardell D.H."/>
            <person name="Arguello R."/>
            <person name="Artieri C.G."/>
            <person name="Barbash D.A."/>
            <person name="Barker D."/>
            <person name="Barsanti P."/>
            <person name="Batterham P."/>
            <person name="Batzoglou S."/>
            <person name="Begun D."/>
            <person name="Bhutkar A."/>
            <person name="Blanco E."/>
            <person name="Bosak S.A."/>
            <person name="Bradley R.K."/>
            <person name="Brand A.D."/>
            <person name="Brent M.R."/>
            <person name="Brooks A.N."/>
            <person name="Brown R.H."/>
            <person name="Butlin R.K."/>
            <person name="Caggese C."/>
            <person name="Calvi B.R."/>
            <person name="Bernardo de Carvalho A."/>
            <person name="Caspi A."/>
            <person name="Castrezana S."/>
            <person name="Celniker S.E."/>
            <person name="Chang J.L."/>
            <person name="Chapple C."/>
            <person name="Chatterji S."/>
            <person name="Chinwalla A."/>
            <person name="Civetta A."/>
            <person name="Clifton S.W."/>
            <person name="Comeron J.M."/>
            <person name="Costello J.C."/>
            <person name="Coyne J.A."/>
            <person name="Daub J."/>
            <person name="David R.G."/>
            <person name="Delcher A.L."/>
            <person name="Delehaunty K."/>
            <person name="Do C.B."/>
            <person name="Ebling H."/>
            <person name="Edwards K."/>
            <person name="Eickbush T."/>
            <person name="Evans J.D."/>
            <person name="Filipski A."/>
            <person name="Findeiss S."/>
            <person name="Freyhult E."/>
            <person name="Fulton L."/>
            <person name="Fulton R."/>
            <person name="Garcia A.C."/>
            <person name="Gardiner A."/>
            <person name="Garfield D.A."/>
            <person name="Garvin B.E."/>
            <person name="Gibson G."/>
            <person name="Gilbert D."/>
            <person name="Gnerre S."/>
            <person name="Godfrey J."/>
            <person name="Good R."/>
            <person name="Gotea V."/>
            <person name="Gravely B."/>
            <person name="Greenberg A.J."/>
            <person name="Griffiths-Jones S."/>
            <person name="Gross S."/>
            <person name="Guigo R."/>
            <person name="Gustafson E.A."/>
            <person name="Haerty W."/>
            <person name="Hahn M.W."/>
            <person name="Halligan D.L."/>
            <person name="Halpern A.L."/>
            <person name="Halter G.M."/>
            <person name="Han M.V."/>
            <person name="Heger A."/>
            <person name="Hillier L."/>
            <person name="Hinrichs A.S."/>
            <person name="Holmes I."/>
            <person name="Hoskins R.A."/>
            <person name="Hubisz M.J."/>
            <person name="Hultmark D."/>
            <person name="Huntley M.A."/>
            <person name="Jaffe D.B."/>
            <person name="Jagadeeshan S."/>
            <person name="Jeck W.R."/>
            <person name="Johnson J."/>
            <person name="Jones C.D."/>
            <person name="Jordan W.C."/>
            <person name="Karpen G.H."/>
            <person name="Kataoka E."/>
            <person name="Keightley P.D."/>
            <person name="Kheradpour P."/>
            <person name="Kirkness E.F."/>
            <person name="Koerich L.B."/>
            <person name="Kristiansen K."/>
            <person name="Kudrna D."/>
            <person name="Kulathinal R.J."/>
            <person name="Kumar S."/>
            <person name="Kwok R."/>
            <person name="Lander E."/>
            <person name="Langley C.H."/>
            <person name="Lapoint R."/>
            <person name="Lazzaro B.P."/>
            <person name="Lee S.J."/>
            <person name="Levesque L."/>
            <person name="Li R."/>
            <person name="Lin C.F."/>
            <person name="Lin M.F."/>
            <person name="Lindblad-Toh K."/>
            <person name="Llopart A."/>
            <person name="Long M."/>
            <person name="Low L."/>
            <person name="Lozovsky E."/>
            <person name="Lu J."/>
            <person name="Luo M."/>
            <person name="Machado C.A."/>
            <person name="Makalowski W."/>
            <person name="Marzo M."/>
            <person name="Matsuda M."/>
            <person name="Matzkin L."/>
            <person name="McAllister B."/>
            <person name="McBride C.S."/>
            <person name="McKernan B."/>
            <person name="McKernan K."/>
            <person name="Mendez-Lago M."/>
            <person name="Minx P."/>
            <person name="Mollenhauer M.U."/>
            <person name="Montooth K."/>
            <person name="Mount S.M."/>
            <person name="Mu X."/>
            <person name="Myers E."/>
            <person name="Negre B."/>
            <person name="Newfeld S."/>
            <person name="Nielsen R."/>
            <person name="Noor M.A."/>
            <person name="O'Grady P."/>
            <person name="Pachter L."/>
            <person name="Papaceit M."/>
            <person name="Parisi M.J."/>
            <person name="Parisi M."/>
            <person name="Parts L."/>
            <person name="Pedersen J.S."/>
            <person name="Pesole G."/>
            <person name="Phillippy A.M."/>
            <person name="Ponting C.P."/>
            <person name="Pop M."/>
            <person name="Porcelli D."/>
            <person name="Powell J.R."/>
            <person name="Prohaska S."/>
            <person name="Pruitt K."/>
            <person name="Puig M."/>
            <person name="Quesneville H."/>
            <person name="Ram K.R."/>
            <person name="Rand D."/>
            <person name="Rasmussen M.D."/>
            <person name="Reed L.K."/>
            <person name="Reenan R."/>
            <person name="Reily A."/>
            <person name="Remington K.A."/>
            <person name="Rieger T.T."/>
            <person name="Ritchie M.G."/>
            <person name="Robin C."/>
            <person name="Rogers Y.H."/>
            <person name="Rohde C."/>
            <person name="Rozas J."/>
            <person name="Rubenfield M.J."/>
            <person name="Ruiz A."/>
            <person name="Russo S."/>
            <person name="Salzberg S.L."/>
            <person name="Sanchez-Gracia A."/>
            <person name="Saranga D.J."/>
            <person name="Sato H."/>
            <person name="Schaeffer S.W."/>
            <person name="Schatz M.C."/>
            <person name="Schlenke T."/>
            <person name="Schwartz R."/>
            <person name="Segarra C."/>
            <person name="Singh R.S."/>
            <person name="Sirot L."/>
            <person name="Sirota M."/>
            <person name="Sisneros N.B."/>
            <person name="Smith C.D."/>
            <person name="Smith T.F."/>
            <person name="Spieth J."/>
            <person name="Stage D.E."/>
            <person name="Stark A."/>
            <person name="Stephan W."/>
            <person name="Strausberg R.L."/>
            <person name="Strempel S."/>
            <person name="Sturgill D."/>
            <person name="Sutton G."/>
            <person name="Sutton G.G."/>
            <person name="Tao W."/>
            <person name="Teichmann S."/>
            <person name="Tobari Y.N."/>
            <person name="Tomimura Y."/>
            <person name="Tsolas J.M."/>
            <person name="Valente V.L."/>
            <person name="Venter E."/>
            <person name="Venter J.C."/>
            <person name="Vicario S."/>
            <person name="Vieira F.G."/>
            <person name="Vilella A.J."/>
            <person name="Villasante A."/>
            <person name="Walenz B."/>
            <person name="Wang J."/>
            <person name="Wasserman M."/>
            <person name="Watts T."/>
            <person name="Wilson D."/>
            <person name="Wilson R.K."/>
            <person name="Wing R.A."/>
            <person name="Wolfner M.F."/>
            <person name="Wong A."/>
            <person name="Wong G.K."/>
            <person name="Wu C.I."/>
            <person name="Wu G."/>
            <person name="Yamamoto D."/>
            <person name="Yang H.P."/>
            <person name="Yang S.P."/>
            <person name="Yorke J.A."/>
            <person name="Yoshida K."/>
            <person name="Zdobnov E."/>
            <person name="Zhang P."/>
            <person name="Zhang Y."/>
            <person name="Zimin A.V."/>
            <person name="Baldwin J."/>
            <person name="Abdouelleil A."/>
            <person name="Abdulkadir J."/>
            <person name="Abebe A."/>
            <person name="Abera B."/>
            <person name="Abreu J."/>
            <person name="Acer S.C."/>
            <person name="Aftuck L."/>
            <person name="Alexander A."/>
            <person name="An P."/>
            <person name="Anderson E."/>
            <person name="Anderson S."/>
            <person name="Arachi H."/>
            <person name="Azer M."/>
            <person name="Bachantsang P."/>
            <person name="Barry A."/>
            <person name="Bayul T."/>
            <person name="Berlin A."/>
            <person name="Bessette D."/>
            <person name="Bloom T."/>
            <person name="Blye J."/>
            <person name="Boguslavskiy L."/>
            <person name="Bonnet C."/>
            <person name="Boukhgalter B."/>
            <person name="Bourzgui I."/>
            <person name="Brown A."/>
            <person name="Cahill P."/>
            <person name="Channer S."/>
            <person name="Cheshatsang Y."/>
            <person name="Chuda L."/>
            <person name="Citroen M."/>
            <person name="Collymore A."/>
            <person name="Cooke P."/>
            <person name="Costello M."/>
            <person name="D'Aco K."/>
            <person name="Daza R."/>
            <person name="De Haan G."/>
            <person name="DeGray S."/>
            <person name="DeMaso C."/>
            <person name="Dhargay N."/>
            <person name="Dooley K."/>
            <person name="Dooley E."/>
            <person name="Doricent M."/>
            <person name="Dorje P."/>
            <person name="Dorjee K."/>
            <person name="Dupes A."/>
            <person name="Elong R."/>
            <person name="Falk J."/>
            <person name="Farina A."/>
            <person name="Faro S."/>
            <person name="Ferguson D."/>
            <person name="Fisher S."/>
            <person name="Foley C.D."/>
            <person name="Franke A."/>
            <person name="Friedrich D."/>
            <person name="Gadbois L."/>
            <person name="Gearin G."/>
            <person name="Gearin C.R."/>
            <person name="Giannoukos G."/>
            <person name="Goode T."/>
            <person name="Graham J."/>
            <person name="Grandbois E."/>
            <person name="Grewal S."/>
            <person name="Gyaltsen K."/>
            <person name="Hafez N."/>
            <person name="Hagos B."/>
            <person name="Hall J."/>
            <person name="Henson C."/>
            <person name="Hollinger A."/>
            <person name="Honan T."/>
            <person name="Huard M.D."/>
            <person name="Hughes L."/>
            <person name="Hurhula B."/>
            <person name="Husby M.E."/>
            <person name="Kamat A."/>
            <person name="Kanga B."/>
            <person name="Kashin S."/>
            <person name="Khazanovich D."/>
            <person name="Kisner P."/>
            <person name="Lance K."/>
            <person name="Lara M."/>
            <person name="Lee W."/>
            <person name="Lennon N."/>
            <person name="Letendre F."/>
            <person name="LeVine R."/>
            <person name="Lipovsky A."/>
            <person name="Liu X."/>
            <person name="Liu J."/>
            <person name="Liu S."/>
            <person name="Lokyitsang T."/>
            <person name="Lokyitsang Y."/>
            <person name="Lubonja R."/>
            <person name="Lui A."/>
            <person name="MacDonald P."/>
            <person name="Magnisalis V."/>
            <person name="Maru K."/>
            <person name="Matthews C."/>
            <person name="McCusker W."/>
            <person name="McDonough S."/>
            <person name="Mehta T."/>
            <person name="Meldrim J."/>
            <person name="Meneus L."/>
            <person name="Mihai O."/>
            <person name="Mihalev A."/>
            <person name="Mihova T."/>
            <person name="Mittelman R."/>
            <person name="Mlenga V."/>
            <person name="Montmayeur A."/>
            <person name="Mulrain L."/>
            <person name="Navidi A."/>
            <person name="Naylor J."/>
            <person name="Negash T."/>
            <person name="Nguyen T."/>
            <person name="Nguyen N."/>
            <person name="Nicol R."/>
            <person name="Norbu C."/>
            <person name="Norbu N."/>
            <person name="Novod N."/>
            <person name="O'Neill B."/>
            <person name="Osman S."/>
            <person name="Markiewicz E."/>
            <person name="Oyono O.L."/>
            <person name="Patti C."/>
            <person name="Phunkhang P."/>
            <person name="Pierre F."/>
            <person name="Priest M."/>
            <person name="Raghuraman S."/>
            <person name="Rege F."/>
            <person name="Reyes R."/>
            <person name="Rise C."/>
            <person name="Rogov P."/>
            <person name="Ross K."/>
            <person name="Ryan E."/>
            <person name="Settipalli S."/>
            <person name="Shea T."/>
            <person name="Sherpa N."/>
            <person name="Shi L."/>
            <person name="Shih D."/>
            <person name="Sparrow T."/>
            <person name="Spaulding J."/>
            <person name="Stalker J."/>
            <person name="Stange-Thomann N."/>
            <person name="Stavropoulos S."/>
            <person name="Stone C."/>
            <person name="Strader C."/>
            <person name="Tesfaye S."/>
            <person name="Thomson T."/>
            <person name="Thoulutsang Y."/>
            <person name="Thoulutsang D."/>
            <person name="Topham K."/>
            <person name="Topping I."/>
            <person name="Tsamla T."/>
            <person name="Vassiliev H."/>
            <person name="Vo A."/>
            <person name="Wangchuk T."/>
            <person name="Wangdi T."/>
            <person name="Weiand M."/>
            <person name="Wilkinson J."/>
            <person name="Wilson A."/>
            <person name="Yadav S."/>
            <person name="Young G."/>
            <person name="Yu Q."/>
            <person name="Zembek L."/>
            <person name="Zhong D."/>
            <person name="Zimmer A."/>
            <person name="Zwirko Z."/>
            <person name="Jaffe D.B."/>
            <person name="Alvarez P."/>
            <person name="Brockman W."/>
            <person name="Butler J."/>
            <person name="Chin C."/>
            <person name="Gnerre S."/>
            <person name="Grabherr M."/>
            <person name="Kleber M."/>
            <person name="Mauceli E."/>
            <person name="MacCallum I."/>
        </authorList>
    </citation>
    <scope>NUCLEOTIDE SEQUENCE [LARGE SCALE GENOMIC DNA]</scope>
    <source>
        <strain evidence="4">Tucson 15010-1051.87</strain>
    </source>
</reference>
<evidence type="ECO:0000313" key="4">
    <source>
        <dbReference type="Proteomes" id="UP000008792"/>
    </source>
</evidence>
<evidence type="ECO:0000259" key="2">
    <source>
        <dbReference type="Pfam" id="PF06110"/>
    </source>
</evidence>
<dbReference type="InterPro" id="IPR045108">
    <property type="entry name" value="TXNDC17-like"/>
</dbReference>